<proteinExistence type="predicted"/>
<evidence type="ECO:0000313" key="2">
    <source>
        <dbReference type="EMBL" id="GIY83966.1"/>
    </source>
</evidence>
<evidence type="ECO:0000256" key="1">
    <source>
        <dbReference type="SAM" id="MobiDB-lite"/>
    </source>
</evidence>
<gene>
    <name evidence="2" type="ORF">CDAR_443541</name>
</gene>
<organism evidence="2 3">
    <name type="scientific">Caerostris darwini</name>
    <dbReference type="NCBI Taxonomy" id="1538125"/>
    <lineage>
        <taxon>Eukaryota</taxon>
        <taxon>Metazoa</taxon>
        <taxon>Ecdysozoa</taxon>
        <taxon>Arthropoda</taxon>
        <taxon>Chelicerata</taxon>
        <taxon>Arachnida</taxon>
        <taxon>Araneae</taxon>
        <taxon>Araneomorphae</taxon>
        <taxon>Entelegynae</taxon>
        <taxon>Araneoidea</taxon>
        <taxon>Araneidae</taxon>
        <taxon>Caerostris</taxon>
    </lineage>
</organism>
<keyword evidence="3" id="KW-1185">Reference proteome</keyword>
<protein>
    <submittedName>
        <fullName evidence="2">Uncharacterized protein</fullName>
    </submittedName>
</protein>
<accession>A0AAV4WN80</accession>
<feature type="region of interest" description="Disordered" evidence="1">
    <location>
        <begin position="29"/>
        <end position="55"/>
    </location>
</feature>
<dbReference type="EMBL" id="BPLQ01014874">
    <property type="protein sequence ID" value="GIY83966.1"/>
    <property type="molecule type" value="Genomic_DNA"/>
</dbReference>
<dbReference type="Proteomes" id="UP001054837">
    <property type="component" value="Unassembled WGS sequence"/>
</dbReference>
<evidence type="ECO:0000313" key="3">
    <source>
        <dbReference type="Proteomes" id="UP001054837"/>
    </source>
</evidence>
<sequence>MLNQVRHLVVFQQYLLELDPLVHWDQLSSGGTTGTGSSDTPGTTPSGGTTGSTKGLSPLDIVLKLDFYLNFPLNSTDATATLPEEIREILLKFLSYLKKCS</sequence>
<dbReference type="AlphaFoldDB" id="A0AAV4WN80"/>
<comment type="caution">
    <text evidence="2">The sequence shown here is derived from an EMBL/GenBank/DDBJ whole genome shotgun (WGS) entry which is preliminary data.</text>
</comment>
<name>A0AAV4WN80_9ARAC</name>
<reference evidence="2 3" key="1">
    <citation type="submission" date="2021-06" db="EMBL/GenBank/DDBJ databases">
        <title>Caerostris darwini draft genome.</title>
        <authorList>
            <person name="Kono N."/>
            <person name="Arakawa K."/>
        </authorList>
    </citation>
    <scope>NUCLEOTIDE SEQUENCE [LARGE SCALE GENOMIC DNA]</scope>
</reference>